<dbReference type="EMBL" id="OX459956">
    <property type="protein sequence ID" value="CAI9162212.1"/>
    <property type="molecule type" value="Genomic_DNA"/>
</dbReference>
<evidence type="ECO:0000313" key="2">
    <source>
        <dbReference type="EMBL" id="CAI9162212.1"/>
    </source>
</evidence>
<accession>A0ABN8YKZ6</accession>
<proteinExistence type="predicted"/>
<feature type="region of interest" description="Disordered" evidence="1">
    <location>
        <begin position="104"/>
        <end position="128"/>
    </location>
</feature>
<name>A0ABN8YKZ6_RANTA</name>
<reference evidence="2" key="1">
    <citation type="submission" date="2023-04" db="EMBL/GenBank/DDBJ databases">
        <authorList>
            <consortium name="ELIXIR-Norway"/>
        </authorList>
    </citation>
    <scope>NUCLEOTIDE SEQUENCE [LARGE SCALE GENOMIC DNA]</scope>
</reference>
<dbReference type="Proteomes" id="UP001176941">
    <property type="component" value="Chromosome 20"/>
</dbReference>
<sequence length="262" mass="28721">MGQGPFQQGRILFYSKCSFQFGSGKDQAALVLVSPRRATCAPPRVCLSSGELTQLVFLSEDPEMQSREHDEWTRAITEAGWGAGVLSFKATPLLPSLAAPDAPGHTPAAIPGCSRRGASGSGLGDTRPLGMSPVQVVFPDRGLGPLEAHKIVTKAAPPACGELTVMTSGWCRRVGWRPREKSRVEPKRRVDRTALEQRYRPVTRDRKKDLQELRWFGPAWLQPEAEQAPRKLEKEAGNPLLICASRAMADRQLAETTSPLDR</sequence>
<organism evidence="2 3">
    <name type="scientific">Rangifer tarandus platyrhynchus</name>
    <name type="common">Svalbard reindeer</name>
    <dbReference type="NCBI Taxonomy" id="3082113"/>
    <lineage>
        <taxon>Eukaryota</taxon>
        <taxon>Metazoa</taxon>
        <taxon>Chordata</taxon>
        <taxon>Craniata</taxon>
        <taxon>Vertebrata</taxon>
        <taxon>Euteleostomi</taxon>
        <taxon>Mammalia</taxon>
        <taxon>Eutheria</taxon>
        <taxon>Laurasiatheria</taxon>
        <taxon>Artiodactyla</taxon>
        <taxon>Ruminantia</taxon>
        <taxon>Pecora</taxon>
        <taxon>Cervidae</taxon>
        <taxon>Odocoileinae</taxon>
        <taxon>Rangifer</taxon>
    </lineage>
</organism>
<evidence type="ECO:0000256" key="1">
    <source>
        <dbReference type="SAM" id="MobiDB-lite"/>
    </source>
</evidence>
<keyword evidence="3" id="KW-1185">Reference proteome</keyword>
<gene>
    <name evidence="2" type="ORF">MRATA1EN1_LOCUS11174</name>
</gene>
<protein>
    <submittedName>
        <fullName evidence="2">Uncharacterized protein</fullName>
    </submittedName>
</protein>
<evidence type="ECO:0000313" key="3">
    <source>
        <dbReference type="Proteomes" id="UP001176941"/>
    </source>
</evidence>